<dbReference type="AlphaFoldDB" id="A0A250X6H0"/>
<sequence>MNQACHNVCSKDLLASSSGRARCVPSSRFVCLRRSHLYSKHKLGVRFNGSFVCTASPSSEFDVDRPPPAEVKEDSLGPRDDDVLPESLADALKQAAEATAEAIQRSNSRCQVEILLTEFWDPISGPIFPNRGDQERFWKMTRRFLEELAGALQMSGGINAVYPDAGVAAMLSYQWQTPSAEDGGKPLPFRITSLTDRNPVTPEDELVVVACPDPQGAEECIKLVRVTGEQDEAAGREARPVVLFNPRLSSGDVGLGLNARRMRENFTKRFTITYSLRPINDVGSVYRRYPGMWKVFLEEEGMSGRYKLIAEKPSRPAGDVLDYIIMEATNGGGMNGTADVGPDGQRPTSQQQQQQGLLNQLKGTMMSMQRFMKALGR</sequence>
<dbReference type="OrthoDB" id="5696at2759"/>
<feature type="region of interest" description="Disordered" evidence="1">
    <location>
        <begin position="57"/>
        <end position="80"/>
    </location>
</feature>
<dbReference type="PANTHER" id="PTHR35509:SF1">
    <property type="entry name" value="DOMAIN PROTEIN, PUTATIVE (DUF1995)-RELATED"/>
    <property type="match status" value="1"/>
</dbReference>
<reference evidence="3 4" key="1">
    <citation type="submission" date="2017-08" db="EMBL/GenBank/DDBJ databases">
        <title>Acidophilic green algal genome provides insights into adaptation to an acidic environment.</title>
        <authorList>
            <person name="Hirooka S."/>
            <person name="Hirose Y."/>
            <person name="Kanesaki Y."/>
            <person name="Higuchi S."/>
            <person name="Fujiwara T."/>
            <person name="Onuma R."/>
            <person name="Era A."/>
            <person name="Ohbayashi R."/>
            <person name="Uzuka A."/>
            <person name="Nozaki H."/>
            <person name="Yoshikawa H."/>
            <person name="Miyagishima S.Y."/>
        </authorList>
    </citation>
    <scope>NUCLEOTIDE SEQUENCE [LARGE SCALE GENOMIC DNA]</scope>
    <source>
        <strain evidence="3 4">NIES-2499</strain>
    </source>
</reference>
<dbReference type="InterPro" id="IPR053021">
    <property type="entry name" value="Chloroplast_ADK"/>
</dbReference>
<feature type="compositionally biased region" description="Basic and acidic residues" evidence="1">
    <location>
        <begin position="62"/>
        <end position="80"/>
    </location>
</feature>
<accession>A0A250X6H0</accession>
<feature type="region of interest" description="Disordered" evidence="1">
    <location>
        <begin position="334"/>
        <end position="355"/>
    </location>
</feature>
<evidence type="ECO:0000256" key="1">
    <source>
        <dbReference type="SAM" id="MobiDB-lite"/>
    </source>
</evidence>
<evidence type="ECO:0000259" key="2">
    <source>
        <dbReference type="Pfam" id="PF09353"/>
    </source>
</evidence>
<dbReference type="STRING" id="1157962.A0A250X6H0"/>
<dbReference type="EMBL" id="BEGY01000033">
    <property type="protein sequence ID" value="GAX78519.1"/>
    <property type="molecule type" value="Genomic_DNA"/>
</dbReference>
<proteinExistence type="predicted"/>
<dbReference type="PANTHER" id="PTHR35509">
    <property type="entry name" value="DOMAIN PROTEIN, PUTATIVE (DUF1995)-RELATED"/>
    <property type="match status" value="1"/>
</dbReference>
<protein>
    <recommendedName>
        <fullName evidence="2">DUF1995 domain-containing protein</fullName>
    </recommendedName>
</protein>
<keyword evidence="4" id="KW-1185">Reference proteome</keyword>
<evidence type="ECO:0000313" key="3">
    <source>
        <dbReference type="EMBL" id="GAX78519.1"/>
    </source>
</evidence>
<comment type="caution">
    <text evidence="3">The sequence shown here is derived from an EMBL/GenBank/DDBJ whole genome shotgun (WGS) entry which is preliminary data.</text>
</comment>
<dbReference type="Proteomes" id="UP000232323">
    <property type="component" value="Unassembled WGS sequence"/>
</dbReference>
<evidence type="ECO:0000313" key="4">
    <source>
        <dbReference type="Proteomes" id="UP000232323"/>
    </source>
</evidence>
<gene>
    <name evidence="3" type="ORF">CEUSTIGMA_g5959.t1</name>
</gene>
<organism evidence="3 4">
    <name type="scientific">Chlamydomonas eustigma</name>
    <dbReference type="NCBI Taxonomy" id="1157962"/>
    <lineage>
        <taxon>Eukaryota</taxon>
        <taxon>Viridiplantae</taxon>
        <taxon>Chlorophyta</taxon>
        <taxon>core chlorophytes</taxon>
        <taxon>Chlorophyceae</taxon>
        <taxon>CS clade</taxon>
        <taxon>Chlamydomonadales</taxon>
        <taxon>Chlamydomonadaceae</taxon>
        <taxon>Chlamydomonas</taxon>
    </lineage>
</organism>
<name>A0A250X6H0_9CHLO</name>
<dbReference type="Pfam" id="PF09353">
    <property type="entry name" value="DUF1995"/>
    <property type="match status" value="1"/>
</dbReference>
<dbReference type="InterPro" id="IPR018962">
    <property type="entry name" value="DUF1995"/>
</dbReference>
<feature type="domain" description="DUF1995" evidence="2">
    <location>
        <begin position="85"/>
        <end position="322"/>
    </location>
</feature>